<gene>
    <name evidence="1" type="ORF">H8F21_13940</name>
</gene>
<dbReference type="RefSeq" id="WP_203584606.1">
    <property type="nucleotide sequence ID" value="NZ_JACOPV010000008.1"/>
</dbReference>
<comment type="caution">
    <text evidence="1">The sequence shown here is derived from an EMBL/GenBank/DDBJ whole genome shotgun (WGS) entry which is preliminary data.</text>
</comment>
<organism evidence="1 2">
    <name type="scientific">Pseudomonas arcuscaelestis</name>
    <dbReference type="NCBI Taxonomy" id="2710591"/>
    <lineage>
        <taxon>Bacteria</taxon>
        <taxon>Pseudomonadati</taxon>
        <taxon>Pseudomonadota</taxon>
        <taxon>Gammaproteobacteria</taxon>
        <taxon>Pseudomonadales</taxon>
        <taxon>Pseudomonadaceae</taxon>
        <taxon>Pseudomonas</taxon>
    </lineage>
</organism>
<reference evidence="1 2" key="1">
    <citation type="submission" date="2020-08" db="EMBL/GenBank/DDBJ databases">
        <title>Description of novel Pseudomonas species.</title>
        <authorList>
            <person name="Duman M."/>
            <person name="Mulet M."/>
            <person name="Altun S."/>
            <person name="Saticioglu I.B."/>
            <person name="Lalucat J."/>
            <person name="Garcia-Valdes E."/>
        </authorList>
    </citation>
    <scope>NUCLEOTIDE SEQUENCE [LARGE SCALE GENOMIC DNA]</scope>
    <source>
        <strain evidence="1 2">P66</strain>
    </source>
</reference>
<sequence>MSVNISLLLQAHGIEIVSGNRRAEVMLELGQAIKIVDQNGNQLMMTLKDRQLHFTEMSGSPSYDIMVKRHTVDPVLITTVAGVKMELRPIAMSHIPSEDPQAWLRFIGPHVPGTSLNEIEQKRLQKYLRLHHTEAVTDGQDVFTLAGDMLAHCNPSQQ</sequence>
<dbReference type="EMBL" id="JACOPV010000008">
    <property type="protein sequence ID" value="MBM5458667.1"/>
    <property type="molecule type" value="Genomic_DNA"/>
</dbReference>
<evidence type="ECO:0000313" key="2">
    <source>
        <dbReference type="Proteomes" id="UP000745663"/>
    </source>
</evidence>
<protein>
    <submittedName>
        <fullName evidence="1">Uncharacterized protein</fullName>
    </submittedName>
</protein>
<dbReference type="Proteomes" id="UP000745663">
    <property type="component" value="Unassembled WGS sequence"/>
</dbReference>
<accession>A0ABS2BYH2</accession>
<name>A0ABS2BYH2_9PSED</name>
<proteinExistence type="predicted"/>
<keyword evidence="2" id="KW-1185">Reference proteome</keyword>
<evidence type="ECO:0000313" key="1">
    <source>
        <dbReference type="EMBL" id="MBM5458667.1"/>
    </source>
</evidence>